<dbReference type="AlphaFoldDB" id="X0YHH6"/>
<organism evidence="1">
    <name type="scientific">marine sediment metagenome</name>
    <dbReference type="NCBI Taxonomy" id="412755"/>
    <lineage>
        <taxon>unclassified sequences</taxon>
        <taxon>metagenomes</taxon>
        <taxon>ecological metagenomes</taxon>
    </lineage>
</organism>
<name>X0YHH6_9ZZZZ</name>
<sequence>EQISRIRPAQWAEDMVHPFTWAHAWITERW</sequence>
<evidence type="ECO:0000313" key="1">
    <source>
        <dbReference type="EMBL" id="GAG48048.1"/>
    </source>
</evidence>
<comment type="caution">
    <text evidence="1">The sequence shown here is derived from an EMBL/GenBank/DDBJ whole genome shotgun (WGS) entry which is preliminary data.</text>
</comment>
<feature type="non-terminal residue" evidence="1">
    <location>
        <position position="30"/>
    </location>
</feature>
<dbReference type="EMBL" id="BARS01059773">
    <property type="protein sequence ID" value="GAG48048.1"/>
    <property type="molecule type" value="Genomic_DNA"/>
</dbReference>
<reference evidence="1" key="1">
    <citation type="journal article" date="2014" name="Front. Microbiol.">
        <title>High frequency of phylogenetically diverse reductive dehalogenase-homologous genes in deep subseafloor sedimentary metagenomes.</title>
        <authorList>
            <person name="Kawai M."/>
            <person name="Futagami T."/>
            <person name="Toyoda A."/>
            <person name="Takaki Y."/>
            <person name="Nishi S."/>
            <person name="Hori S."/>
            <person name="Arai W."/>
            <person name="Tsubouchi T."/>
            <person name="Morono Y."/>
            <person name="Uchiyama I."/>
            <person name="Ito T."/>
            <person name="Fujiyama A."/>
            <person name="Inagaki F."/>
            <person name="Takami H."/>
        </authorList>
    </citation>
    <scope>NUCLEOTIDE SEQUENCE</scope>
    <source>
        <strain evidence="1">Expedition CK06-06</strain>
    </source>
</reference>
<protein>
    <submittedName>
        <fullName evidence="1">Uncharacterized protein</fullName>
    </submittedName>
</protein>
<gene>
    <name evidence="1" type="ORF">S01H1_86357</name>
</gene>
<accession>X0YHH6</accession>
<proteinExistence type="predicted"/>
<feature type="non-terminal residue" evidence="1">
    <location>
        <position position="1"/>
    </location>
</feature>